<feature type="signal peptide" evidence="1">
    <location>
        <begin position="1"/>
        <end position="25"/>
    </location>
</feature>
<dbReference type="EMBL" id="ML976114">
    <property type="protein sequence ID" value="KAF1938136.1"/>
    <property type="molecule type" value="Genomic_DNA"/>
</dbReference>
<protein>
    <submittedName>
        <fullName evidence="2">Uncharacterized protein</fullName>
    </submittedName>
</protein>
<reference evidence="2" key="1">
    <citation type="journal article" date="2020" name="Stud. Mycol.">
        <title>101 Dothideomycetes genomes: a test case for predicting lifestyles and emergence of pathogens.</title>
        <authorList>
            <person name="Haridas S."/>
            <person name="Albert R."/>
            <person name="Binder M."/>
            <person name="Bloem J."/>
            <person name="Labutti K."/>
            <person name="Salamov A."/>
            <person name="Andreopoulos B."/>
            <person name="Baker S."/>
            <person name="Barry K."/>
            <person name="Bills G."/>
            <person name="Bluhm B."/>
            <person name="Cannon C."/>
            <person name="Castanera R."/>
            <person name="Culley D."/>
            <person name="Daum C."/>
            <person name="Ezra D."/>
            <person name="Gonzalez J."/>
            <person name="Henrissat B."/>
            <person name="Kuo A."/>
            <person name="Liang C."/>
            <person name="Lipzen A."/>
            <person name="Lutzoni F."/>
            <person name="Magnuson J."/>
            <person name="Mondo S."/>
            <person name="Nolan M."/>
            <person name="Ohm R."/>
            <person name="Pangilinan J."/>
            <person name="Park H.-J."/>
            <person name="Ramirez L."/>
            <person name="Alfaro M."/>
            <person name="Sun H."/>
            <person name="Tritt A."/>
            <person name="Yoshinaga Y."/>
            <person name="Zwiers L.-H."/>
            <person name="Turgeon B."/>
            <person name="Goodwin S."/>
            <person name="Spatafora J."/>
            <person name="Crous P."/>
            <person name="Grigoriev I."/>
        </authorList>
    </citation>
    <scope>NUCLEOTIDE SEQUENCE</scope>
    <source>
        <strain evidence="2">CBS 161.51</strain>
    </source>
</reference>
<organism evidence="2 3">
    <name type="scientific">Clathrospora elynae</name>
    <dbReference type="NCBI Taxonomy" id="706981"/>
    <lineage>
        <taxon>Eukaryota</taxon>
        <taxon>Fungi</taxon>
        <taxon>Dikarya</taxon>
        <taxon>Ascomycota</taxon>
        <taxon>Pezizomycotina</taxon>
        <taxon>Dothideomycetes</taxon>
        <taxon>Pleosporomycetidae</taxon>
        <taxon>Pleosporales</taxon>
        <taxon>Diademaceae</taxon>
        <taxon>Clathrospora</taxon>
    </lineage>
</organism>
<dbReference type="OrthoDB" id="3682664at2759"/>
<name>A0A6A5SHZ2_9PLEO</name>
<evidence type="ECO:0000313" key="3">
    <source>
        <dbReference type="Proteomes" id="UP000800038"/>
    </source>
</evidence>
<accession>A0A6A5SHZ2</accession>
<evidence type="ECO:0000256" key="1">
    <source>
        <dbReference type="SAM" id="SignalP"/>
    </source>
</evidence>
<keyword evidence="3" id="KW-1185">Reference proteome</keyword>
<dbReference type="AlphaFoldDB" id="A0A6A5SHZ2"/>
<keyword evidence="1" id="KW-0732">Signal</keyword>
<proteinExistence type="predicted"/>
<dbReference type="Proteomes" id="UP000800038">
    <property type="component" value="Unassembled WGS sequence"/>
</dbReference>
<gene>
    <name evidence="2" type="ORF">EJ02DRAFT_426003</name>
</gene>
<sequence>MFNLKLLLAVIVGFLPLFFDAAVAGHQPSIHGFSYNNCGFDVWARQAVAANASSRSWEKCPNGNQKTPMVRVPTQSVHVTPIPITKHSCSHSSMLLRTSIHVNKRAGSLNSAQLGRLDLSQ</sequence>
<feature type="chain" id="PRO_5025449223" evidence="1">
    <location>
        <begin position="26"/>
        <end position="121"/>
    </location>
</feature>
<evidence type="ECO:0000313" key="2">
    <source>
        <dbReference type="EMBL" id="KAF1938136.1"/>
    </source>
</evidence>